<reference evidence="6" key="1">
    <citation type="journal article" date="2020" name="mSystems">
        <title>Genome- and Community-Level Interaction Insights into Carbon Utilization and Element Cycling Functions of Hydrothermarchaeota in Hydrothermal Sediment.</title>
        <authorList>
            <person name="Zhou Z."/>
            <person name="Liu Y."/>
            <person name="Xu W."/>
            <person name="Pan J."/>
            <person name="Luo Z.H."/>
            <person name="Li M."/>
        </authorList>
    </citation>
    <scope>NUCLEOTIDE SEQUENCE [LARGE SCALE GENOMIC DNA]</scope>
    <source>
        <strain evidence="6">SpSt-637</strain>
        <strain evidence="5">SpSt-667</strain>
    </source>
</reference>
<dbReference type="PANTHER" id="PTHR43567">
    <property type="entry name" value="FLAVOREDOXIN-RELATED-RELATED"/>
    <property type="match status" value="1"/>
</dbReference>
<dbReference type="SMART" id="SM00903">
    <property type="entry name" value="Flavin_Reduct"/>
    <property type="match status" value="1"/>
</dbReference>
<organism evidence="6">
    <name type="scientific">Ignisphaera aggregans</name>
    <dbReference type="NCBI Taxonomy" id="334771"/>
    <lineage>
        <taxon>Archaea</taxon>
        <taxon>Thermoproteota</taxon>
        <taxon>Thermoprotei</taxon>
        <taxon>Desulfurococcales</taxon>
        <taxon>Desulfurococcaceae</taxon>
        <taxon>Ignisphaera</taxon>
    </lineage>
</organism>
<dbReference type="InterPro" id="IPR012349">
    <property type="entry name" value="Split_barrel_FMN-bd"/>
</dbReference>
<dbReference type="AlphaFoldDB" id="A0A7C4NP81"/>
<gene>
    <name evidence="6" type="ORF">ENU08_02660</name>
    <name evidence="5" type="ORF">ENU41_08595</name>
</gene>
<keyword evidence="2" id="KW-0285">Flavoprotein</keyword>
<feature type="domain" description="Flavin reductase like" evidence="4">
    <location>
        <begin position="10"/>
        <end position="153"/>
    </location>
</feature>
<dbReference type="Gene3D" id="2.30.110.10">
    <property type="entry name" value="Electron Transport, Fmn-binding Protein, Chain A"/>
    <property type="match status" value="1"/>
</dbReference>
<dbReference type="GO" id="GO:0010181">
    <property type="term" value="F:FMN binding"/>
    <property type="evidence" value="ECO:0007669"/>
    <property type="project" value="InterPro"/>
</dbReference>
<comment type="cofactor">
    <cofactor evidence="1">
        <name>FMN</name>
        <dbReference type="ChEBI" id="CHEBI:58210"/>
    </cofactor>
</comment>
<proteinExistence type="inferred from homology"/>
<comment type="similarity">
    <text evidence="3">Belongs to the flavoredoxin family.</text>
</comment>
<evidence type="ECO:0000256" key="3">
    <source>
        <dbReference type="ARBA" id="ARBA00038054"/>
    </source>
</evidence>
<evidence type="ECO:0000313" key="5">
    <source>
        <dbReference type="EMBL" id="HGQ36712.1"/>
    </source>
</evidence>
<dbReference type="SUPFAM" id="SSF50475">
    <property type="entry name" value="FMN-binding split barrel"/>
    <property type="match status" value="1"/>
</dbReference>
<name>A0A7C4NP81_9CREN</name>
<dbReference type="InterPro" id="IPR002563">
    <property type="entry name" value="Flavin_Rdtase-like_dom"/>
</dbReference>
<accession>A0A7C4NP81</accession>
<evidence type="ECO:0000259" key="4">
    <source>
        <dbReference type="SMART" id="SM00903"/>
    </source>
</evidence>
<evidence type="ECO:0000256" key="1">
    <source>
        <dbReference type="ARBA" id="ARBA00001917"/>
    </source>
</evidence>
<evidence type="ECO:0000256" key="2">
    <source>
        <dbReference type="ARBA" id="ARBA00022630"/>
    </source>
</evidence>
<dbReference type="EMBL" id="DTBD01000020">
    <property type="protein sequence ID" value="HGQ64130.1"/>
    <property type="molecule type" value="Genomic_DNA"/>
</dbReference>
<evidence type="ECO:0000313" key="6">
    <source>
        <dbReference type="EMBL" id="HGQ64130.1"/>
    </source>
</evidence>
<dbReference type="Pfam" id="PF01613">
    <property type="entry name" value="Flavin_Reduct"/>
    <property type="match status" value="1"/>
</dbReference>
<protein>
    <submittedName>
        <fullName evidence="6">Flavin reductase family protein</fullName>
    </submittedName>
</protein>
<dbReference type="InterPro" id="IPR052174">
    <property type="entry name" value="Flavoredoxin"/>
</dbReference>
<comment type="caution">
    <text evidence="6">The sequence shown here is derived from an EMBL/GenBank/DDBJ whole genome shotgun (WGS) entry which is preliminary data.</text>
</comment>
<dbReference type="PANTHER" id="PTHR43567:SF1">
    <property type="entry name" value="FLAVOREDOXIN"/>
    <property type="match status" value="1"/>
</dbReference>
<dbReference type="EMBL" id="DTCK01000045">
    <property type="protein sequence ID" value="HGQ36712.1"/>
    <property type="molecule type" value="Genomic_DNA"/>
</dbReference>
<sequence length="181" mass="20529">MTKPRNFYYLLHPRPTILLVTLCSNNRVNVMPASWVTPISEEPPTIGIAIDRTSFTNQCLEYCKEATVNIPSVEQVNIVYQLGTISGASVDKVSYFKLELDKSKKIATPILKNALGWIEVKVLNYLDIGETRFYVFEVLDYYANEDVITPWGWNFTKGNILLHGAGKGFYIVGKFIRAAER</sequence>